<keyword evidence="6" id="KW-1185">Reference proteome</keyword>
<dbReference type="InterPro" id="IPR028051">
    <property type="entry name" value="CheX-like_dom"/>
</dbReference>
<comment type="caution">
    <text evidence="5">The sequence shown here is derived from an EMBL/GenBank/DDBJ whole genome shotgun (WGS) entry which is preliminary data.</text>
</comment>
<protein>
    <submittedName>
        <fullName evidence="5">Chemotaxis protein CheC</fullName>
    </submittedName>
</protein>
<proteinExistence type="predicted"/>
<feature type="domain" description="Chemotaxis phosphatase CheX-like" evidence="4">
    <location>
        <begin position="69"/>
        <end position="144"/>
    </location>
</feature>
<dbReference type="Pfam" id="PF13690">
    <property type="entry name" value="CheX"/>
    <property type="match status" value="1"/>
</dbReference>
<dbReference type="GO" id="GO:0006935">
    <property type="term" value="P:chemotaxis"/>
    <property type="evidence" value="ECO:0007669"/>
    <property type="project" value="UniProtKB-KW"/>
</dbReference>
<dbReference type="Proteomes" id="UP000449710">
    <property type="component" value="Unassembled WGS sequence"/>
</dbReference>
<dbReference type="GO" id="GO:0016787">
    <property type="term" value="F:hydrolase activity"/>
    <property type="evidence" value="ECO:0007669"/>
    <property type="project" value="UniProtKB-KW"/>
</dbReference>
<dbReference type="EMBL" id="SUMG01000003">
    <property type="protein sequence ID" value="NBG87591.1"/>
    <property type="molecule type" value="Genomic_DNA"/>
</dbReference>
<dbReference type="InterPro" id="IPR050992">
    <property type="entry name" value="CheZ_family_phosphatases"/>
</dbReference>
<feature type="domain" description="CheC-like protein" evidence="3">
    <location>
        <begin position="11"/>
        <end position="46"/>
    </location>
</feature>
<evidence type="ECO:0000256" key="1">
    <source>
        <dbReference type="ARBA" id="ARBA00022500"/>
    </source>
</evidence>
<accession>A0AA43XJT2</accession>
<evidence type="ECO:0000259" key="3">
    <source>
        <dbReference type="Pfam" id="PF04509"/>
    </source>
</evidence>
<dbReference type="PANTHER" id="PTHR43693:SF1">
    <property type="entry name" value="PROTEIN PHOSPHATASE CHEZ"/>
    <property type="match status" value="1"/>
</dbReference>
<name>A0AA43XJT2_9CLOT</name>
<organism evidence="5 6">
    <name type="scientific">Isachenkonia alkalipeptolytica</name>
    <dbReference type="NCBI Taxonomy" id="2565777"/>
    <lineage>
        <taxon>Bacteria</taxon>
        <taxon>Bacillati</taxon>
        <taxon>Bacillota</taxon>
        <taxon>Clostridia</taxon>
        <taxon>Eubacteriales</taxon>
        <taxon>Clostridiaceae</taxon>
        <taxon>Isachenkonia</taxon>
    </lineage>
</organism>
<gene>
    <name evidence="5" type="ORF">ISALK_03670</name>
</gene>
<reference evidence="5 6" key="1">
    <citation type="submission" date="2019-04" db="EMBL/GenBank/DDBJ databases">
        <title>Isachenkonia alkalipeptolytica gen. nov. sp. nov. a new anaerobic, alkiliphilic organothrophic bacterium capable to reduce synthesized ferrihydrite isolated from a soda lake.</title>
        <authorList>
            <person name="Toshchakov S.V."/>
            <person name="Zavarzina D.G."/>
            <person name="Zhilina T.N."/>
            <person name="Kostrikina N.A."/>
            <person name="Kublanov I.V."/>
        </authorList>
    </citation>
    <scope>NUCLEOTIDE SEQUENCE [LARGE SCALE GENOMIC DNA]</scope>
    <source>
        <strain evidence="5 6">Z-1701</strain>
    </source>
</reference>
<dbReference type="InterPro" id="IPR028976">
    <property type="entry name" value="CheC-like_sf"/>
</dbReference>
<evidence type="ECO:0000313" key="6">
    <source>
        <dbReference type="Proteomes" id="UP000449710"/>
    </source>
</evidence>
<keyword evidence="2" id="KW-0378">Hydrolase</keyword>
<dbReference type="AlphaFoldDB" id="A0AA43XJT2"/>
<dbReference type="Pfam" id="PF04509">
    <property type="entry name" value="CheC"/>
    <property type="match status" value="1"/>
</dbReference>
<keyword evidence="1" id="KW-0145">Chemotaxis</keyword>
<dbReference type="InterPro" id="IPR007597">
    <property type="entry name" value="CheC"/>
</dbReference>
<evidence type="ECO:0000313" key="5">
    <source>
        <dbReference type="EMBL" id="NBG87591.1"/>
    </source>
</evidence>
<evidence type="ECO:0000259" key="4">
    <source>
        <dbReference type="Pfam" id="PF13690"/>
    </source>
</evidence>
<evidence type="ECO:0000256" key="2">
    <source>
        <dbReference type="ARBA" id="ARBA00022801"/>
    </source>
</evidence>
<dbReference type="PANTHER" id="PTHR43693">
    <property type="entry name" value="PROTEIN PHOSPHATASE CHEZ"/>
    <property type="match status" value="1"/>
</dbReference>
<sequence length="202" mass="21860">MSIESLNQQHIDVLKEIGNIGAGNAATALAGMLGKKIDMDVPKVKILDIQEVAEVLGGEENIVAGIYFNVHGDIQGNIMFLLDLDSSKLLTNMLMGKSSENGELDEMDRSALREVGNILSGAYIASLVSLTNFNIHHSVPSLAVDMAGAVMSVPAIQFSHISDKVLFIETELKEGKDLVEARFFLIPDEPSFEKILNSLGVY</sequence>
<dbReference type="CDD" id="cd17909">
    <property type="entry name" value="CheC_ClassI"/>
    <property type="match status" value="1"/>
</dbReference>
<dbReference type="Gene3D" id="3.40.1550.10">
    <property type="entry name" value="CheC-like"/>
    <property type="match status" value="1"/>
</dbReference>
<dbReference type="SUPFAM" id="SSF103039">
    <property type="entry name" value="CheC-like"/>
    <property type="match status" value="1"/>
</dbReference>